<feature type="transmembrane region" description="Helical" evidence="1">
    <location>
        <begin position="216"/>
        <end position="234"/>
    </location>
</feature>
<gene>
    <name evidence="2" type="ORF">NEH16_14675</name>
</gene>
<keyword evidence="1" id="KW-0472">Membrane</keyword>
<feature type="transmembrane region" description="Helical" evidence="1">
    <location>
        <begin position="315"/>
        <end position="333"/>
    </location>
</feature>
<organism evidence="2 3">
    <name type="scientific">Streptomyces drozdowiczii</name>
    <dbReference type="NCBI Taxonomy" id="202862"/>
    <lineage>
        <taxon>Bacteria</taxon>
        <taxon>Bacillati</taxon>
        <taxon>Actinomycetota</taxon>
        <taxon>Actinomycetes</taxon>
        <taxon>Kitasatosporales</taxon>
        <taxon>Streptomycetaceae</taxon>
        <taxon>Streptomyces</taxon>
    </lineage>
</organism>
<sequence>MSAPADIAPATPRTARPGPALGAGARILVRQHRWALWCTGALALIWIAVVVGITLWAGHVNDAFEASPCTSLVTDRACDDRLQKFDLALSVRQTVLGYAGLCLTVLPGLVAAFVAGPMIGKEFESGTYKLSWTQSVSPVHWLLARLAVPAALLVAGVSVLSAVFAWAWARSEGLYSVHWFGNTSFGALGTAPVGYALLGLALGALAGLLTRRTVPAMGVALLATAAVAVALNRVRSGLWPLSTRTSTGSVPPQTPDDAWLVETGRLTGDGARLPVDTCWAAGAKADRCLADRGVTGYYVDHHPVSHFWPLQLMETAILLTLAAAVTALAFRVLRRYHA</sequence>
<evidence type="ECO:0000256" key="1">
    <source>
        <dbReference type="SAM" id="Phobius"/>
    </source>
</evidence>
<accession>A0ABY6Q358</accession>
<keyword evidence="1" id="KW-0812">Transmembrane</keyword>
<evidence type="ECO:0008006" key="4">
    <source>
        <dbReference type="Google" id="ProtNLM"/>
    </source>
</evidence>
<keyword evidence="3" id="KW-1185">Reference proteome</keyword>
<feature type="transmembrane region" description="Helical" evidence="1">
    <location>
        <begin position="189"/>
        <end position="209"/>
    </location>
</feature>
<feature type="transmembrane region" description="Helical" evidence="1">
    <location>
        <begin position="141"/>
        <end position="169"/>
    </location>
</feature>
<name>A0ABY6Q358_9ACTN</name>
<evidence type="ECO:0000313" key="2">
    <source>
        <dbReference type="EMBL" id="UZK58734.1"/>
    </source>
</evidence>
<dbReference type="EMBL" id="CP098740">
    <property type="protein sequence ID" value="UZK58734.1"/>
    <property type="molecule type" value="Genomic_DNA"/>
</dbReference>
<dbReference type="RefSeq" id="WP_265547499.1">
    <property type="nucleotide sequence ID" value="NZ_CP098740.1"/>
</dbReference>
<feature type="transmembrane region" description="Helical" evidence="1">
    <location>
        <begin position="34"/>
        <end position="57"/>
    </location>
</feature>
<dbReference type="Proteomes" id="UP001164963">
    <property type="component" value="Chromosome"/>
</dbReference>
<protein>
    <recommendedName>
        <fullName evidence="4">ABC transporter permease</fullName>
    </recommendedName>
</protein>
<keyword evidence="1" id="KW-1133">Transmembrane helix</keyword>
<feature type="transmembrane region" description="Helical" evidence="1">
    <location>
        <begin position="95"/>
        <end position="120"/>
    </location>
</feature>
<proteinExistence type="predicted"/>
<reference evidence="2" key="1">
    <citation type="journal article" date="2022" name="Front. Microbiol.">
        <title>Mirubactin C rescues the lethal effect of cell wall biosynthesis mutations in Bacillus subtilis.</title>
        <authorList>
            <person name="Kepplinger B."/>
            <person name="Wen X."/>
            <person name="Tyler A.R."/>
            <person name="Kim B.Y."/>
            <person name="Brown J."/>
            <person name="Banks P."/>
            <person name="Dashti Y."/>
            <person name="Mackenzie E.S."/>
            <person name="Wills C."/>
            <person name="Kawai Y."/>
            <person name="Waldron K.J."/>
            <person name="Allenby N.E.E."/>
            <person name="Wu L.J."/>
            <person name="Hall M.J."/>
            <person name="Errington J."/>
        </authorList>
    </citation>
    <scope>NUCLEOTIDE SEQUENCE</scope>
    <source>
        <strain evidence="2">MDA8-470</strain>
    </source>
</reference>
<evidence type="ECO:0000313" key="3">
    <source>
        <dbReference type="Proteomes" id="UP001164963"/>
    </source>
</evidence>